<dbReference type="Gene3D" id="3.30.559.30">
    <property type="entry name" value="Nonribosomal peptide synthetase, condensation domain"/>
    <property type="match status" value="1"/>
</dbReference>
<dbReference type="PANTHER" id="PTHR45527:SF1">
    <property type="entry name" value="FATTY ACID SYNTHASE"/>
    <property type="match status" value="1"/>
</dbReference>
<dbReference type="NCBIfam" id="TIGR01733">
    <property type="entry name" value="AA-adenyl-dom"/>
    <property type="match status" value="1"/>
</dbReference>
<dbReference type="InterPro" id="IPR015422">
    <property type="entry name" value="PyrdxlP-dep_Trfase_small"/>
</dbReference>
<dbReference type="SUPFAM" id="SSF47336">
    <property type="entry name" value="ACP-like"/>
    <property type="match status" value="2"/>
</dbReference>
<name>A0ABR6S5U6_ANAVA</name>
<comment type="cofactor">
    <cofactor evidence="1">
        <name>pantetheine 4'-phosphate</name>
        <dbReference type="ChEBI" id="CHEBI:47942"/>
    </cofactor>
</comment>
<dbReference type="InterPro" id="IPR020845">
    <property type="entry name" value="AMP-binding_CS"/>
</dbReference>
<dbReference type="PROSITE" id="PS50075">
    <property type="entry name" value="CARRIER"/>
    <property type="match status" value="2"/>
</dbReference>
<dbReference type="SMART" id="SM00823">
    <property type="entry name" value="PKS_PP"/>
    <property type="match status" value="2"/>
</dbReference>
<dbReference type="Pfam" id="PF13193">
    <property type="entry name" value="AMP-binding_C"/>
    <property type="match status" value="1"/>
</dbReference>
<dbReference type="RefSeq" id="WP_011320793.1">
    <property type="nucleotide sequence ID" value="NZ_JACKZP010000019.1"/>
</dbReference>
<dbReference type="Gene3D" id="3.30.300.30">
    <property type="match status" value="1"/>
</dbReference>
<dbReference type="InterPro" id="IPR010071">
    <property type="entry name" value="AA_adenyl_dom"/>
</dbReference>
<dbReference type="Gene3D" id="2.30.38.10">
    <property type="entry name" value="Luciferase, Domain 3"/>
    <property type="match status" value="1"/>
</dbReference>
<sequence>MNTYTIDNHNSYSLVTNQSQECQNTLANLRVIIADLLKCEPEEVDVKVPFLEMGADSIVLVDAIRQIENNFRIKITIRQLFEELTNLSVLANYIEENVKLEPSTLLGQETLELSVNPQPLPQSQQSEQKSETLVEIVLRQQFELMSQQLEILRESNLPTNLSVTPSQNQAAKSVPNAVVQTTPDLKTGELNKSTLKKADSPSSFWRVEQSQAKTLTSQQQQYLNSLIARYTKRTAKSKQRSQSYRPVLADRRASIGFRPETKEILYPIVGDRSQGSRIWDVDGNEYIDISMGFGVHLFGHNVPFITAALEDQIKQGIQIGPQSKLAGEVATLICEMTGMERVTFCNSGTEAAMTAMRIARAATGRAKIAIFKGAYHGHFDGTLAIPQTSEDGKLPAQPMVPGVLQNMVDDVLLLTYGTPESLEIIKANAHELAAVLVEPIQSRKPDLQPKEFLQQLRVVTQQLDIALIFDEVITGFRVHPRGAQAWSGVDADIVTYGKLIGGGMPIGVIAGKAAYMDKIDGGFWSYGDDSYPEVETTFFAGTFSKHPLTMAATRATLLHLKAEGASLQERLNQRTSNLAATLNSYFEQANVPLRIVHFSSLFRFTLSGNSSYLYQPLEMDLLYYSLIEKGVYIWEGRTCFLSTAHTDEDVDYVIQAVKDSVQELQAVGFFSKSPKLSTNQPQTPKTSERVNSAVSLTVQDTIKPEVKEAFKIPLSDAQKQLWFLAQMGDNGSVAYNISLNIQLQGTLDLAAIRQAVQQVVQRHEALRTTISSQGDFQEILPSLKIDVPVIDFSNVKDSQLQVNQWLQNYSRESFDLSNGPLFRVRILKLAEQLHLLVVSAHHIITDGWSISIILQEMMALYSAKCQGHVCQLEPPIQFSSYLDWHRQFCATDEMKAHESYWLQKFADPVPVLDLPTDRQRPPSKTYQGGRQQLLLDPNVSAAIKQLSKQNGCTLFMTLLSAYAVLLYRLTNQDDLTIGIASAGRSLEGSERLVGYCSHMLPIRTQIVGDATFVEHLKACKSVLLEAYEHQDYPFAKLIDKLRVNSNTGMSPLVNATFNLERPVAIPQMYGLESSLLPQSISFADYDIGLNVTEIDHELLLECDYNADLFDAATIDRILGHYQTLLLGIIASPQTLVSQLSLLTATERQQILVEWNQTQIDYDRNQCVHQIFEQQAQLTPNAVAVESGEQKLTYRELNHRANQLAHFLQSLGVKPEVLVGICVERSVEMLVAMLGVLKAGGAYLPLDPAYPQERLAHMLTDSQASVLLTSANLASQLPKSSAKLVKLDTDWQVISRQPIINPTGIVVPSNLAYVIYTSGSTGKSKGVLIPHQALVNHNYAIAKNYELKASDRILQFASFSFDVAAEEIFPTWLSGATLVLRPEEIFSIPDFVQFVKQQDLTVLNLPVAYWQEWVSQMPQISWTPNVRLLVVGSERVPLERFLTWQQLVGSNVSWRNAYGPTEATITATIYGSHLSSHQQTAASLFIGRPIANTQIYILDQHLQPVPIGVTGELHIGGNGLAQGYLHRPELTAEKFIAHPFSNQPTARLYKTGDLARYRSDGTIEFIGRIDHQVKIRGFRIELGEIETALNQHPQVRECVVIASDDQLAHQQLQAYIVFHQQLKVDSSELHRFLKQKLPEYMIPTSFFQLENIPLTPNAKIDRQALNRLGVLINNIEVNRVAPSNHIEEVLANIWTEVLNLKQVGIHNNFFELGGNSLLAMQLLNRVNEAFLIDLPLRSLFECSTIAELSELIQAYKLEHLESDALEQILAEVDELIDTEIEQMLAKF</sequence>
<protein>
    <submittedName>
        <fullName evidence="6">Non-ribosomal peptide synthase</fullName>
    </submittedName>
</protein>
<dbReference type="InterPro" id="IPR023213">
    <property type="entry name" value="CAT-like_dom_sf"/>
</dbReference>
<dbReference type="InterPro" id="IPR009081">
    <property type="entry name" value="PP-bd_ACP"/>
</dbReference>
<dbReference type="PROSITE" id="PS00600">
    <property type="entry name" value="AA_TRANSFER_CLASS_3"/>
    <property type="match status" value="1"/>
</dbReference>
<dbReference type="InterPro" id="IPR001242">
    <property type="entry name" value="Condensation_dom"/>
</dbReference>
<keyword evidence="4" id="KW-0663">Pyridoxal phosphate</keyword>
<dbReference type="InterPro" id="IPR006162">
    <property type="entry name" value="Ppantetheine_attach_site"/>
</dbReference>
<dbReference type="InterPro" id="IPR015421">
    <property type="entry name" value="PyrdxlP-dep_Trfase_major"/>
</dbReference>
<evidence type="ECO:0000256" key="2">
    <source>
        <dbReference type="ARBA" id="ARBA00022450"/>
    </source>
</evidence>
<dbReference type="PROSITE" id="PS00455">
    <property type="entry name" value="AMP_BINDING"/>
    <property type="match status" value="1"/>
</dbReference>
<evidence type="ECO:0000256" key="3">
    <source>
        <dbReference type="ARBA" id="ARBA00022553"/>
    </source>
</evidence>
<dbReference type="InterPro" id="IPR049704">
    <property type="entry name" value="Aminotrans_3_PPA_site"/>
</dbReference>
<dbReference type="CDD" id="cd19531">
    <property type="entry name" value="LCL_NRPS-like"/>
    <property type="match status" value="1"/>
</dbReference>
<dbReference type="SUPFAM" id="SSF52777">
    <property type="entry name" value="CoA-dependent acyltransferases"/>
    <property type="match status" value="2"/>
</dbReference>
<evidence type="ECO:0000313" key="6">
    <source>
        <dbReference type="EMBL" id="MBC1301771.1"/>
    </source>
</evidence>
<dbReference type="Gene3D" id="3.40.50.980">
    <property type="match status" value="2"/>
</dbReference>
<dbReference type="Gene3D" id="3.40.640.10">
    <property type="entry name" value="Type I PLP-dependent aspartate aminotransferase-like (Major domain)"/>
    <property type="match status" value="1"/>
</dbReference>
<feature type="domain" description="Carrier" evidence="5">
    <location>
        <begin position="20"/>
        <end position="98"/>
    </location>
</feature>
<dbReference type="Pfam" id="PF00668">
    <property type="entry name" value="Condensation"/>
    <property type="match status" value="1"/>
</dbReference>
<proteinExistence type="predicted"/>
<evidence type="ECO:0000313" key="7">
    <source>
        <dbReference type="Proteomes" id="UP000570851"/>
    </source>
</evidence>
<dbReference type="InterPro" id="IPR025110">
    <property type="entry name" value="AMP-bd_C"/>
</dbReference>
<dbReference type="InterPro" id="IPR000873">
    <property type="entry name" value="AMP-dep_synth/lig_dom"/>
</dbReference>
<evidence type="ECO:0000259" key="5">
    <source>
        <dbReference type="PROSITE" id="PS50075"/>
    </source>
</evidence>
<dbReference type="Proteomes" id="UP000570851">
    <property type="component" value="Unassembled WGS sequence"/>
</dbReference>
<dbReference type="Gene3D" id="1.10.1200.10">
    <property type="entry name" value="ACP-like"/>
    <property type="match status" value="2"/>
</dbReference>
<dbReference type="Gene3D" id="3.30.559.10">
    <property type="entry name" value="Chloramphenicol acetyltransferase-like domain"/>
    <property type="match status" value="1"/>
</dbReference>
<dbReference type="InterPro" id="IPR045851">
    <property type="entry name" value="AMP-bd_C_sf"/>
</dbReference>
<gene>
    <name evidence="6" type="ORF">GNE12_07555</name>
</gene>
<dbReference type="Gene3D" id="3.90.1150.10">
    <property type="entry name" value="Aspartate Aminotransferase, domain 1"/>
    <property type="match status" value="1"/>
</dbReference>
<reference evidence="6 7" key="1">
    <citation type="submission" date="2019-11" db="EMBL/GenBank/DDBJ databases">
        <title>Comparison of genomes from free-living endosymbiotic cyanobacteria isolated from Azolla.</title>
        <authorList>
            <person name="Thiel T."/>
            <person name="Pratte B."/>
        </authorList>
    </citation>
    <scope>NUCLEOTIDE SEQUENCE [LARGE SCALE GENOMIC DNA]</scope>
    <source>
        <strain evidence="6 7">N2B</strain>
    </source>
</reference>
<comment type="caution">
    <text evidence="6">The sequence shown here is derived from an EMBL/GenBank/DDBJ whole genome shotgun (WGS) entry which is preliminary data.</text>
</comment>
<dbReference type="InterPro" id="IPR036736">
    <property type="entry name" value="ACP-like_sf"/>
</dbReference>
<dbReference type="PANTHER" id="PTHR45527">
    <property type="entry name" value="NONRIBOSOMAL PEPTIDE SYNTHETASE"/>
    <property type="match status" value="1"/>
</dbReference>
<dbReference type="SMART" id="SM01294">
    <property type="entry name" value="PKS_PP_betabranch"/>
    <property type="match status" value="1"/>
</dbReference>
<keyword evidence="7" id="KW-1185">Reference proteome</keyword>
<evidence type="ECO:0000256" key="1">
    <source>
        <dbReference type="ARBA" id="ARBA00001957"/>
    </source>
</evidence>
<dbReference type="SUPFAM" id="SSF53383">
    <property type="entry name" value="PLP-dependent transferases"/>
    <property type="match status" value="1"/>
</dbReference>
<dbReference type="Pfam" id="PF00501">
    <property type="entry name" value="AMP-binding"/>
    <property type="match status" value="1"/>
</dbReference>
<dbReference type="CDD" id="cd00610">
    <property type="entry name" value="OAT_like"/>
    <property type="match status" value="1"/>
</dbReference>
<dbReference type="InterPro" id="IPR005814">
    <property type="entry name" value="Aminotrans_3"/>
</dbReference>
<evidence type="ECO:0000256" key="4">
    <source>
        <dbReference type="ARBA" id="ARBA00022898"/>
    </source>
</evidence>
<dbReference type="GeneID" id="58721654"/>
<dbReference type="PROSITE" id="PS00012">
    <property type="entry name" value="PHOSPHOPANTETHEINE"/>
    <property type="match status" value="2"/>
</dbReference>
<feature type="domain" description="Carrier" evidence="5">
    <location>
        <begin position="1680"/>
        <end position="1755"/>
    </location>
</feature>
<accession>A0ABR6S5U6</accession>
<keyword evidence="3" id="KW-0597">Phosphoprotein</keyword>
<dbReference type="EMBL" id="JACKZP010000019">
    <property type="protein sequence ID" value="MBC1301771.1"/>
    <property type="molecule type" value="Genomic_DNA"/>
</dbReference>
<dbReference type="InterPro" id="IPR020806">
    <property type="entry name" value="PKS_PP-bd"/>
</dbReference>
<keyword evidence="2" id="KW-0596">Phosphopantetheine</keyword>
<organism evidence="6 7">
    <name type="scientific">Trichormus variabilis N2B</name>
    <dbReference type="NCBI Taxonomy" id="2681315"/>
    <lineage>
        <taxon>Bacteria</taxon>
        <taxon>Bacillati</taxon>
        <taxon>Cyanobacteriota</taxon>
        <taxon>Cyanophyceae</taxon>
        <taxon>Nostocales</taxon>
        <taxon>Nostocaceae</taxon>
        <taxon>Trichormus</taxon>
    </lineage>
</organism>
<dbReference type="Pfam" id="PF00202">
    <property type="entry name" value="Aminotran_3"/>
    <property type="match status" value="1"/>
</dbReference>
<dbReference type="InterPro" id="IPR015424">
    <property type="entry name" value="PyrdxlP-dep_Trfase"/>
</dbReference>
<dbReference type="Pfam" id="PF00550">
    <property type="entry name" value="PP-binding"/>
    <property type="match status" value="2"/>
</dbReference>
<dbReference type="SUPFAM" id="SSF56801">
    <property type="entry name" value="Acetyl-CoA synthetase-like"/>
    <property type="match status" value="1"/>
</dbReference>